<dbReference type="Pfam" id="PF19305">
    <property type="entry name" value="MmgE_PrpD_C"/>
    <property type="match status" value="1"/>
</dbReference>
<comment type="caution">
    <text evidence="4">The sequence shown here is derived from an EMBL/GenBank/DDBJ whole genome shotgun (WGS) entry which is preliminary data.</text>
</comment>
<comment type="similarity">
    <text evidence="1">Belongs to the PrpD family.</text>
</comment>
<evidence type="ECO:0000256" key="1">
    <source>
        <dbReference type="ARBA" id="ARBA00006174"/>
    </source>
</evidence>
<feature type="domain" description="MmgE/PrpD N-terminal" evidence="2">
    <location>
        <begin position="18"/>
        <end position="255"/>
    </location>
</feature>
<dbReference type="SUPFAM" id="SSF103378">
    <property type="entry name" value="2-methylcitrate dehydratase PrpD"/>
    <property type="match status" value="1"/>
</dbReference>
<evidence type="ECO:0000259" key="2">
    <source>
        <dbReference type="Pfam" id="PF03972"/>
    </source>
</evidence>
<gene>
    <name evidence="4" type="primary">prpD_2</name>
    <name evidence="4" type="ORF">SDC9_100069</name>
</gene>
<reference evidence="4" key="1">
    <citation type="submission" date="2019-08" db="EMBL/GenBank/DDBJ databases">
        <authorList>
            <person name="Kucharzyk K."/>
            <person name="Murdoch R.W."/>
            <person name="Higgins S."/>
            <person name="Loffler F."/>
        </authorList>
    </citation>
    <scope>NUCLEOTIDE SEQUENCE</scope>
</reference>
<feature type="domain" description="MmgE/PrpD C-terminal" evidence="3">
    <location>
        <begin position="284"/>
        <end position="453"/>
    </location>
</feature>
<evidence type="ECO:0000313" key="4">
    <source>
        <dbReference type="EMBL" id="MPM53302.1"/>
    </source>
</evidence>
<dbReference type="Gene3D" id="1.10.4100.10">
    <property type="entry name" value="2-methylcitrate dehydratase PrpD"/>
    <property type="match status" value="1"/>
</dbReference>
<dbReference type="InterPro" id="IPR005656">
    <property type="entry name" value="MmgE_PrpD"/>
</dbReference>
<dbReference type="InterPro" id="IPR042183">
    <property type="entry name" value="MmgE/PrpD_sf_1"/>
</dbReference>
<dbReference type="Gene3D" id="3.30.1330.120">
    <property type="entry name" value="2-methylcitrate dehydratase PrpD"/>
    <property type="match status" value="1"/>
</dbReference>
<accession>A0A645AJ96</accession>
<sequence>MAQTSSTAHNAPAVNIAEQLANLAVGIKASELPRPVWDKSVHHIIDAIGIGFASHHFPFAAPGLAGIEAAAGKGTASVLGCSLQLPARDAAMANAYLMHGLDFDDSHPGSIVHPTVACLPTALALAETRNQTWGELIAAYVAGMETCIRLGLAVKGGFHHTGFHATGLVSHFSAAVVAGKLMGLTAPQIVGAQGIAASTAASVQVFLETGAWTKRLHPGLGASAGITAAHLVQNGFAAPTRPYEGRFGFFETHMQAHIGDVNYDCIVEGLGSDWTLLDTAIKPYPVCHFIHGAAEAALQLHGEVKDVSRIARIVCELPAATLPIVAEPHDAKIVPRSDYEAKFSAQFVVAACLLKGRFGLAELEDDALKDEQTLALARRVSCVEERDSNFPQHFSGAVTVELDSGETLTRRIPVNLGSGERALTRDDIVTKFHGTAGIVMSPERATKVVNALLDATPETSVRKLVDMLRA</sequence>
<proteinExistence type="inferred from homology"/>
<organism evidence="4">
    <name type="scientific">bioreactor metagenome</name>
    <dbReference type="NCBI Taxonomy" id="1076179"/>
    <lineage>
        <taxon>unclassified sequences</taxon>
        <taxon>metagenomes</taxon>
        <taxon>ecological metagenomes</taxon>
    </lineage>
</organism>
<dbReference type="PANTHER" id="PTHR16943">
    <property type="entry name" value="2-METHYLCITRATE DEHYDRATASE-RELATED"/>
    <property type="match status" value="1"/>
</dbReference>
<protein>
    <submittedName>
        <fullName evidence="4">2-methylcitrate dehydratase</fullName>
        <ecNumber evidence="4">4.2.1.79</ecNumber>
    </submittedName>
</protein>
<dbReference type="InterPro" id="IPR045337">
    <property type="entry name" value="MmgE_PrpD_C"/>
</dbReference>
<dbReference type="EMBL" id="VSSQ01014275">
    <property type="protein sequence ID" value="MPM53302.1"/>
    <property type="molecule type" value="Genomic_DNA"/>
</dbReference>
<dbReference type="EC" id="4.2.1.79" evidence="4"/>
<dbReference type="AlphaFoldDB" id="A0A645AJ96"/>
<dbReference type="InterPro" id="IPR042188">
    <property type="entry name" value="MmgE/PrpD_sf_2"/>
</dbReference>
<name>A0A645AJ96_9ZZZZ</name>
<evidence type="ECO:0000259" key="3">
    <source>
        <dbReference type="Pfam" id="PF19305"/>
    </source>
</evidence>
<dbReference type="PANTHER" id="PTHR16943:SF8">
    <property type="entry name" value="2-METHYLCITRATE DEHYDRATASE"/>
    <property type="match status" value="1"/>
</dbReference>
<dbReference type="InterPro" id="IPR036148">
    <property type="entry name" value="MmgE/PrpD_sf"/>
</dbReference>
<dbReference type="Pfam" id="PF03972">
    <property type="entry name" value="MmgE_PrpD_N"/>
    <property type="match status" value="1"/>
</dbReference>
<keyword evidence="4" id="KW-0456">Lyase</keyword>
<dbReference type="InterPro" id="IPR045336">
    <property type="entry name" value="MmgE_PrpD_N"/>
</dbReference>
<dbReference type="GO" id="GO:0047547">
    <property type="term" value="F:2-methylcitrate dehydratase activity"/>
    <property type="evidence" value="ECO:0007669"/>
    <property type="project" value="UniProtKB-EC"/>
</dbReference>